<dbReference type="Gene3D" id="3.40.50.1000">
    <property type="entry name" value="HAD superfamily/HAD-like"/>
    <property type="match status" value="1"/>
</dbReference>
<gene>
    <name evidence="1" type="ORF">Asera_42440</name>
</gene>
<accession>A0A810L709</accession>
<dbReference type="Gene3D" id="1.10.150.240">
    <property type="entry name" value="Putative phosphatase, domain 2"/>
    <property type="match status" value="1"/>
</dbReference>
<protein>
    <submittedName>
        <fullName evidence="1">Haloacid dehalogenase</fullName>
    </submittedName>
</protein>
<dbReference type="GO" id="GO:0008967">
    <property type="term" value="F:phosphoglycolate phosphatase activity"/>
    <property type="evidence" value="ECO:0007669"/>
    <property type="project" value="TreeGrafter"/>
</dbReference>
<name>A0A810L709_9ACTN</name>
<keyword evidence="2" id="KW-1185">Reference proteome</keyword>
<dbReference type="SFLD" id="SFLDS00003">
    <property type="entry name" value="Haloacid_Dehalogenase"/>
    <property type="match status" value="1"/>
</dbReference>
<dbReference type="PANTHER" id="PTHR43434">
    <property type="entry name" value="PHOSPHOGLYCOLATE PHOSPHATASE"/>
    <property type="match status" value="1"/>
</dbReference>
<dbReference type="OrthoDB" id="9781769at2"/>
<proteinExistence type="predicted"/>
<dbReference type="InterPro" id="IPR036412">
    <property type="entry name" value="HAD-like_sf"/>
</dbReference>
<sequence length="233" mass="24223">MTLVLWDVDQTLLDAGAVDRELWFALCGELLGVPPRPATVVPGRTIRQILRAILREYGADEATADRLLPAALRQEATRLAAVADRLPDRGRLLPGVPAVLDELAATPGVVQSVLTGNQRATTELKLAAFGLAPPLDLAVGAFGSDREHRPELVPVARARAEAVYGPGAATPTVLVGDSRLDVQTARDNGVRIVAVATGFTPAAELAAAGADVVLTDLADLEAALAAILSRPAA</sequence>
<dbReference type="RefSeq" id="WP_030446225.1">
    <property type="nucleotide sequence ID" value="NZ_AP023354.1"/>
</dbReference>
<evidence type="ECO:0000313" key="1">
    <source>
        <dbReference type="EMBL" id="BCJ30136.1"/>
    </source>
</evidence>
<organism evidence="1 2">
    <name type="scientific">Actinocatenispora sera</name>
    <dbReference type="NCBI Taxonomy" id="390989"/>
    <lineage>
        <taxon>Bacteria</taxon>
        <taxon>Bacillati</taxon>
        <taxon>Actinomycetota</taxon>
        <taxon>Actinomycetes</taxon>
        <taxon>Micromonosporales</taxon>
        <taxon>Micromonosporaceae</taxon>
        <taxon>Actinocatenispora</taxon>
    </lineage>
</organism>
<dbReference type="InterPro" id="IPR023214">
    <property type="entry name" value="HAD_sf"/>
</dbReference>
<dbReference type="SUPFAM" id="SSF56784">
    <property type="entry name" value="HAD-like"/>
    <property type="match status" value="1"/>
</dbReference>
<dbReference type="Pfam" id="PF12710">
    <property type="entry name" value="HAD"/>
    <property type="match status" value="1"/>
</dbReference>
<dbReference type="InterPro" id="IPR023198">
    <property type="entry name" value="PGP-like_dom2"/>
</dbReference>
<dbReference type="EMBL" id="AP023354">
    <property type="protein sequence ID" value="BCJ30136.1"/>
    <property type="molecule type" value="Genomic_DNA"/>
</dbReference>
<dbReference type="KEGG" id="aser:Asera_42440"/>
<dbReference type="AlphaFoldDB" id="A0A810L709"/>
<dbReference type="PANTHER" id="PTHR43434:SF1">
    <property type="entry name" value="PHOSPHOGLYCOLATE PHOSPHATASE"/>
    <property type="match status" value="1"/>
</dbReference>
<dbReference type="SFLD" id="SFLDG01129">
    <property type="entry name" value="C1.5:_HAD__Beta-PGM__Phosphata"/>
    <property type="match status" value="1"/>
</dbReference>
<dbReference type="InterPro" id="IPR050155">
    <property type="entry name" value="HAD-like_hydrolase_sf"/>
</dbReference>
<dbReference type="GO" id="GO:0005829">
    <property type="term" value="C:cytosol"/>
    <property type="evidence" value="ECO:0007669"/>
    <property type="project" value="TreeGrafter"/>
</dbReference>
<reference evidence="1" key="1">
    <citation type="submission" date="2020-08" db="EMBL/GenBank/DDBJ databases">
        <title>Whole genome shotgun sequence of Actinocatenispora sera NBRC 101916.</title>
        <authorList>
            <person name="Komaki H."/>
            <person name="Tamura T."/>
        </authorList>
    </citation>
    <scope>NUCLEOTIDE SEQUENCE</scope>
    <source>
        <strain evidence="1">NBRC 101916</strain>
    </source>
</reference>
<evidence type="ECO:0000313" key="2">
    <source>
        <dbReference type="Proteomes" id="UP000680750"/>
    </source>
</evidence>
<dbReference type="GO" id="GO:0006281">
    <property type="term" value="P:DNA repair"/>
    <property type="evidence" value="ECO:0007669"/>
    <property type="project" value="TreeGrafter"/>
</dbReference>
<dbReference type="Proteomes" id="UP000680750">
    <property type="component" value="Chromosome"/>
</dbReference>